<accession>A0A1B0BFJ6</accession>
<dbReference type="VEuPathDB" id="VectorBase:GPPI028437"/>
<name>A0A1B0BFJ6_9MUSC</name>
<dbReference type="EMBL" id="JXJN01013493">
    <property type="status" value="NOT_ANNOTATED_CDS"/>
    <property type="molecule type" value="Genomic_DNA"/>
</dbReference>
<evidence type="ECO:0000313" key="2">
    <source>
        <dbReference type="Proteomes" id="UP000092460"/>
    </source>
</evidence>
<organism evidence="1 2">
    <name type="scientific">Glossina palpalis gambiensis</name>
    <dbReference type="NCBI Taxonomy" id="67801"/>
    <lineage>
        <taxon>Eukaryota</taxon>
        <taxon>Metazoa</taxon>
        <taxon>Ecdysozoa</taxon>
        <taxon>Arthropoda</taxon>
        <taxon>Hexapoda</taxon>
        <taxon>Insecta</taxon>
        <taxon>Pterygota</taxon>
        <taxon>Neoptera</taxon>
        <taxon>Endopterygota</taxon>
        <taxon>Diptera</taxon>
        <taxon>Brachycera</taxon>
        <taxon>Muscomorpha</taxon>
        <taxon>Hippoboscoidea</taxon>
        <taxon>Glossinidae</taxon>
        <taxon>Glossina</taxon>
    </lineage>
</organism>
<reference evidence="1" key="2">
    <citation type="submission" date="2020-05" db="UniProtKB">
        <authorList>
            <consortium name="EnsemblMetazoa"/>
        </authorList>
    </citation>
    <scope>IDENTIFICATION</scope>
    <source>
        <strain evidence="1">IAEA</strain>
    </source>
</reference>
<sequence length="194" mass="20025">MQNVGLPDTIYNFKEDYLLKTSTTEGTLIYYYLSSKICASTKLTLVYGTLLPFVSSSVHPPGVVALPLPDFVVVLTCCCCCCCCCCEVDGCSLSVDCCCCKKLDEEVGILLTLARAISVLLTAPVTLTPPPDEDDDEGAICAEVCIVLSAEILRGLKGGISDIFVVVAVVNGGCGGGGDGGSSGSGGDEEAKIG</sequence>
<dbReference type="Proteomes" id="UP000092460">
    <property type="component" value="Unassembled WGS sequence"/>
</dbReference>
<proteinExistence type="predicted"/>
<dbReference type="AlphaFoldDB" id="A0A1B0BFJ6"/>
<evidence type="ECO:0000313" key="1">
    <source>
        <dbReference type="EnsemblMetazoa" id="GPPI028437-PA"/>
    </source>
</evidence>
<reference evidence="2" key="1">
    <citation type="submission" date="2015-01" db="EMBL/GenBank/DDBJ databases">
        <authorList>
            <person name="Aksoy S."/>
            <person name="Warren W."/>
            <person name="Wilson R.K."/>
        </authorList>
    </citation>
    <scope>NUCLEOTIDE SEQUENCE [LARGE SCALE GENOMIC DNA]</scope>
    <source>
        <strain evidence="2">IAEA</strain>
    </source>
</reference>
<dbReference type="EMBL" id="JXJN01013494">
    <property type="status" value="NOT_ANNOTATED_CDS"/>
    <property type="molecule type" value="Genomic_DNA"/>
</dbReference>
<dbReference type="EMBL" id="JXJN01013492">
    <property type="status" value="NOT_ANNOTATED_CDS"/>
    <property type="molecule type" value="Genomic_DNA"/>
</dbReference>
<keyword evidence="2" id="KW-1185">Reference proteome</keyword>
<dbReference type="EnsemblMetazoa" id="GPPI028437-RA">
    <property type="protein sequence ID" value="GPPI028437-PA"/>
    <property type="gene ID" value="GPPI028437"/>
</dbReference>
<protein>
    <submittedName>
        <fullName evidence="1">Uncharacterized protein</fullName>
    </submittedName>
</protein>